<dbReference type="SFLD" id="SFLDS00029">
    <property type="entry name" value="Radical_SAM"/>
    <property type="match status" value="1"/>
</dbReference>
<dbReference type="InterPro" id="IPR007197">
    <property type="entry name" value="rSAM"/>
</dbReference>
<dbReference type="SMART" id="SM00729">
    <property type="entry name" value="Elp3"/>
    <property type="match status" value="1"/>
</dbReference>
<proteinExistence type="predicted"/>
<dbReference type="InterPro" id="IPR023404">
    <property type="entry name" value="rSAM_horseshoe"/>
</dbReference>
<dbReference type="NCBIfam" id="TIGR01212">
    <property type="entry name" value="TIGR01212 family radical SAM protein"/>
    <property type="match status" value="1"/>
</dbReference>
<dbReference type="InterPro" id="IPR032432">
    <property type="entry name" value="Radical_SAM_C"/>
</dbReference>
<name>A0A7V3KPQ8_UNCW3</name>
<dbReference type="InterPro" id="IPR006638">
    <property type="entry name" value="Elp3/MiaA/NifB-like_rSAM"/>
</dbReference>
<keyword evidence="5" id="KW-0408">Iron</keyword>
<dbReference type="Pfam" id="PF16199">
    <property type="entry name" value="Radical_SAM_C"/>
    <property type="match status" value="1"/>
</dbReference>
<evidence type="ECO:0000256" key="1">
    <source>
        <dbReference type="ARBA" id="ARBA00001966"/>
    </source>
</evidence>
<dbReference type="GO" id="GO:0003824">
    <property type="term" value="F:catalytic activity"/>
    <property type="evidence" value="ECO:0007669"/>
    <property type="project" value="InterPro"/>
</dbReference>
<evidence type="ECO:0000256" key="5">
    <source>
        <dbReference type="ARBA" id="ARBA00023004"/>
    </source>
</evidence>
<dbReference type="InterPro" id="IPR039661">
    <property type="entry name" value="ELP3"/>
</dbReference>
<dbReference type="SFLD" id="SFLDG01086">
    <property type="entry name" value="elongater_protein-like"/>
    <property type="match status" value="1"/>
</dbReference>
<evidence type="ECO:0000256" key="4">
    <source>
        <dbReference type="ARBA" id="ARBA00022723"/>
    </source>
</evidence>
<dbReference type="Gene3D" id="3.80.30.20">
    <property type="entry name" value="tm_1862 like domain"/>
    <property type="match status" value="1"/>
</dbReference>
<gene>
    <name evidence="8" type="ORF">ENV38_06945</name>
</gene>
<reference evidence="8" key="1">
    <citation type="journal article" date="2020" name="mSystems">
        <title>Genome- and Community-Level Interaction Insights into Carbon Utilization and Element Cycling Functions of Hydrothermarchaeota in Hydrothermal Sediment.</title>
        <authorList>
            <person name="Zhou Z."/>
            <person name="Liu Y."/>
            <person name="Xu W."/>
            <person name="Pan J."/>
            <person name="Luo Z.H."/>
            <person name="Li M."/>
        </authorList>
    </citation>
    <scope>NUCLEOTIDE SEQUENCE [LARGE SCALE GENOMIC DNA]</scope>
    <source>
        <strain evidence="8">SpSt-754</strain>
    </source>
</reference>
<sequence length="310" mass="35383">MFEDWGGKRYNNFNYHLKKTFGEKVYRVSIDAGFTCPNRDGTLGRGGCIFCDAAGSRAGYVIPELTVKEQILRGIELMRKNTGAKKFIAYFQAFSNTYAPVEKLENIYKEALQFPEVVGISISTRPDLVPDEVLDLLEDIGKTTYLWLELGVQTLNERVLKRLNRKHTVEQTIDAIKRALKRPHIRLLAHLILGLPGETEDDMLNTAIGISKLGVHGVKLHHLYVIKDTVLEKLYKKGIVKVYEKPEEYAEVAVKFLEHLNPEIIVHRLQGFARENLVAPLWTANKFAGIQAIENLLEKRNTYQGKLYRN</sequence>
<dbReference type="SUPFAM" id="SSF102114">
    <property type="entry name" value="Radical SAM enzymes"/>
    <property type="match status" value="1"/>
</dbReference>
<evidence type="ECO:0000313" key="8">
    <source>
        <dbReference type="EMBL" id="HGB36622.1"/>
    </source>
</evidence>
<dbReference type="InterPro" id="IPR058240">
    <property type="entry name" value="rSAM_sf"/>
</dbReference>
<comment type="cofactor">
    <cofactor evidence="1">
        <name>[4Fe-4S] cluster</name>
        <dbReference type="ChEBI" id="CHEBI:49883"/>
    </cofactor>
</comment>
<dbReference type="GO" id="GO:0051539">
    <property type="term" value="F:4 iron, 4 sulfur cluster binding"/>
    <property type="evidence" value="ECO:0007669"/>
    <property type="project" value="UniProtKB-KW"/>
</dbReference>
<dbReference type="GO" id="GO:0046872">
    <property type="term" value="F:metal ion binding"/>
    <property type="evidence" value="ECO:0007669"/>
    <property type="project" value="UniProtKB-KW"/>
</dbReference>
<dbReference type="PANTHER" id="PTHR11135">
    <property type="entry name" value="HISTONE ACETYLTRANSFERASE-RELATED"/>
    <property type="match status" value="1"/>
</dbReference>
<dbReference type="Pfam" id="PF04055">
    <property type="entry name" value="Radical_SAM"/>
    <property type="match status" value="1"/>
</dbReference>
<evidence type="ECO:0000256" key="3">
    <source>
        <dbReference type="ARBA" id="ARBA00022691"/>
    </source>
</evidence>
<comment type="caution">
    <text evidence="8">The sequence shown here is derived from an EMBL/GenBank/DDBJ whole genome shotgun (WGS) entry which is preliminary data.</text>
</comment>
<evidence type="ECO:0000259" key="7">
    <source>
        <dbReference type="PROSITE" id="PS51918"/>
    </source>
</evidence>
<keyword evidence="2" id="KW-0004">4Fe-4S</keyword>
<dbReference type="AlphaFoldDB" id="A0A7V3KPQ8"/>
<organism evidence="8">
    <name type="scientific">candidate division WOR-3 bacterium</name>
    <dbReference type="NCBI Taxonomy" id="2052148"/>
    <lineage>
        <taxon>Bacteria</taxon>
        <taxon>Bacteria division WOR-3</taxon>
    </lineage>
</organism>
<evidence type="ECO:0000256" key="2">
    <source>
        <dbReference type="ARBA" id="ARBA00022485"/>
    </source>
</evidence>
<dbReference type="SFLD" id="SFLDG01091">
    <property type="entry name" value="uncharacterized_CHP01210-like"/>
    <property type="match status" value="1"/>
</dbReference>
<dbReference type="PANTHER" id="PTHR11135:SF1">
    <property type="entry name" value="PROTEIN YHCC"/>
    <property type="match status" value="1"/>
</dbReference>
<dbReference type="InterPro" id="IPR005911">
    <property type="entry name" value="YhcC-like"/>
</dbReference>
<keyword evidence="4" id="KW-0479">Metal-binding</keyword>
<keyword evidence="3" id="KW-0949">S-adenosyl-L-methionine</keyword>
<protein>
    <submittedName>
        <fullName evidence="8">TIGR01212 family radical SAM protein</fullName>
    </submittedName>
</protein>
<accession>A0A7V3KPQ8</accession>
<keyword evidence="6" id="KW-0411">Iron-sulfur</keyword>
<dbReference type="EMBL" id="DTGD01000259">
    <property type="protein sequence ID" value="HGB36622.1"/>
    <property type="molecule type" value="Genomic_DNA"/>
</dbReference>
<evidence type="ECO:0000256" key="6">
    <source>
        <dbReference type="ARBA" id="ARBA00023014"/>
    </source>
</evidence>
<feature type="domain" description="Radical SAM core" evidence="7">
    <location>
        <begin position="20"/>
        <end position="263"/>
    </location>
</feature>
<dbReference type="PROSITE" id="PS51918">
    <property type="entry name" value="RADICAL_SAM"/>
    <property type="match status" value="1"/>
</dbReference>